<dbReference type="Proteomes" id="UP000184474">
    <property type="component" value="Unassembled WGS sequence"/>
</dbReference>
<keyword evidence="4" id="KW-1185">Reference proteome</keyword>
<feature type="domain" description="START" evidence="2">
    <location>
        <begin position="20"/>
        <end position="196"/>
    </location>
</feature>
<proteinExistence type="predicted"/>
<sequence length="196" mass="22241">MKKNFLWLLLSGLPFVSFGQAWMHAKTQDGITVYTRISDDSPVKEFKAIGLLQASPEEIVSVLLDFEHYSAWYDHCKKARLLAHHSDTSMTYYLELAMPFPFSNRDAVLDMTIDRQREHTTLRYDRNTYAMEEVDGVVRMPVSQGLWILTAKGDETEVVHQFRGDPAGQVPASIANLFVVAGPIETLTALQQFLSE</sequence>
<dbReference type="InterPro" id="IPR023393">
    <property type="entry name" value="START-like_dom_sf"/>
</dbReference>
<dbReference type="InterPro" id="IPR051213">
    <property type="entry name" value="START_lipid_transfer"/>
</dbReference>
<dbReference type="InterPro" id="IPR028347">
    <property type="entry name" value="START_dom_prot"/>
</dbReference>
<gene>
    <name evidence="3" type="ORF">SAMN04488028_1011012</name>
</gene>
<dbReference type="Gene3D" id="3.30.530.20">
    <property type="match status" value="1"/>
</dbReference>
<dbReference type="SUPFAM" id="SSF55961">
    <property type="entry name" value="Bet v1-like"/>
    <property type="match status" value="1"/>
</dbReference>
<evidence type="ECO:0000256" key="1">
    <source>
        <dbReference type="SAM" id="SignalP"/>
    </source>
</evidence>
<dbReference type="InterPro" id="IPR002913">
    <property type="entry name" value="START_lipid-bd_dom"/>
</dbReference>
<feature type="signal peptide" evidence="1">
    <location>
        <begin position="1"/>
        <end position="21"/>
    </location>
</feature>
<dbReference type="RefSeq" id="WP_073119895.1">
    <property type="nucleotide sequence ID" value="NZ_FRAA01000001.1"/>
</dbReference>
<reference evidence="4" key="1">
    <citation type="submission" date="2016-11" db="EMBL/GenBank/DDBJ databases">
        <authorList>
            <person name="Varghese N."/>
            <person name="Submissions S."/>
        </authorList>
    </citation>
    <scope>NUCLEOTIDE SEQUENCE [LARGE SCALE GENOMIC DNA]</scope>
    <source>
        <strain evidence="4">DSM 26134</strain>
    </source>
</reference>
<organism evidence="3 4">
    <name type="scientific">Reichenbachiella agariperforans</name>
    <dbReference type="NCBI Taxonomy" id="156994"/>
    <lineage>
        <taxon>Bacteria</taxon>
        <taxon>Pseudomonadati</taxon>
        <taxon>Bacteroidota</taxon>
        <taxon>Cytophagia</taxon>
        <taxon>Cytophagales</taxon>
        <taxon>Reichenbachiellaceae</taxon>
        <taxon>Reichenbachiella</taxon>
    </lineage>
</organism>
<dbReference type="AlphaFoldDB" id="A0A1M6LLP1"/>
<dbReference type="PANTHER" id="PTHR19308:SF14">
    <property type="entry name" value="START DOMAIN-CONTAINING PROTEIN"/>
    <property type="match status" value="1"/>
</dbReference>
<protein>
    <submittedName>
        <fullName evidence="3">START domain-containing protein</fullName>
    </submittedName>
</protein>
<dbReference type="PROSITE" id="PS50848">
    <property type="entry name" value="START"/>
    <property type="match status" value="1"/>
</dbReference>
<evidence type="ECO:0000313" key="4">
    <source>
        <dbReference type="Proteomes" id="UP000184474"/>
    </source>
</evidence>
<dbReference type="STRING" id="156994.SAMN04488028_1011012"/>
<dbReference type="EMBL" id="FRAA01000001">
    <property type="protein sequence ID" value="SHJ72084.1"/>
    <property type="molecule type" value="Genomic_DNA"/>
</dbReference>
<evidence type="ECO:0000313" key="3">
    <source>
        <dbReference type="EMBL" id="SHJ72084.1"/>
    </source>
</evidence>
<feature type="chain" id="PRO_5012997303" evidence="1">
    <location>
        <begin position="22"/>
        <end position="196"/>
    </location>
</feature>
<name>A0A1M6LLP1_REIAG</name>
<evidence type="ECO:0000259" key="2">
    <source>
        <dbReference type="PROSITE" id="PS50848"/>
    </source>
</evidence>
<dbReference type="GO" id="GO:0005737">
    <property type="term" value="C:cytoplasm"/>
    <property type="evidence" value="ECO:0007669"/>
    <property type="project" value="UniProtKB-ARBA"/>
</dbReference>
<dbReference type="PANTHER" id="PTHR19308">
    <property type="entry name" value="PHOSPHATIDYLCHOLINE TRANSFER PROTEIN"/>
    <property type="match status" value="1"/>
</dbReference>
<accession>A0A1M6LLP1</accession>
<dbReference type="PIRSF" id="PIRSF039033">
    <property type="entry name" value="START_dom"/>
    <property type="match status" value="1"/>
</dbReference>
<dbReference type="Pfam" id="PF01852">
    <property type="entry name" value="START"/>
    <property type="match status" value="1"/>
</dbReference>
<keyword evidence="1" id="KW-0732">Signal</keyword>
<dbReference type="GO" id="GO:0008289">
    <property type="term" value="F:lipid binding"/>
    <property type="evidence" value="ECO:0007669"/>
    <property type="project" value="InterPro"/>
</dbReference>